<proteinExistence type="predicted"/>
<dbReference type="CDD" id="cd00144">
    <property type="entry name" value="MPP_PPP_family"/>
    <property type="match status" value="1"/>
</dbReference>
<dbReference type="InterPro" id="IPR050126">
    <property type="entry name" value="Ap4A_hydrolase"/>
</dbReference>
<dbReference type="InterPro" id="IPR004843">
    <property type="entry name" value="Calcineurin-like_PHP"/>
</dbReference>
<accession>A0A1D2JK78</accession>
<dbReference type="GO" id="GO:0006798">
    <property type="term" value="P:polyphosphate catabolic process"/>
    <property type="evidence" value="ECO:0007669"/>
    <property type="project" value="TreeGrafter"/>
</dbReference>
<evidence type="ECO:0000313" key="2">
    <source>
        <dbReference type="Proteomes" id="UP000242814"/>
    </source>
</evidence>
<protein>
    <submittedName>
        <fullName evidence="1">Uncharacterized protein</fullName>
    </submittedName>
</protein>
<dbReference type="GO" id="GO:0000298">
    <property type="term" value="F:endopolyphosphatase activity"/>
    <property type="evidence" value="ECO:0007669"/>
    <property type="project" value="TreeGrafter"/>
</dbReference>
<dbReference type="PANTHER" id="PTHR42850">
    <property type="entry name" value="METALLOPHOSPHOESTERASE"/>
    <property type="match status" value="1"/>
</dbReference>
<comment type="caution">
    <text evidence="1">The sequence shown here is derived from an EMBL/GenBank/DDBJ whole genome shotgun (WGS) entry which is preliminary data.</text>
</comment>
<dbReference type="GO" id="GO:0005737">
    <property type="term" value="C:cytoplasm"/>
    <property type="evidence" value="ECO:0007669"/>
    <property type="project" value="TreeGrafter"/>
</dbReference>
<sequence length="453" mass="50469">MTHPEKTYPEPPSRADSAWDNVGIRNLDGRVSSSYPQQPKAPLINYVTNAWMASVPKYSKSGTNMKADCPSKWPARTSDLRKLATAPRFRRYIIVYFILLWICLGSWLGFFCPRLKENSQLLDSLSLMTKGKMGGWFGSNSMPKFNDLVYIRSLDPTLLPSDGKTTPDNPHRKRLIVLGDVHGCLDELENLLRKVAFDPKQGDHLIFTGDLIAKGPKSIGVVDLARKYRSSCVRGNNEDRTLLARRNIKGVSSNRKSRSMSNNELDKASEDVTSSKNSALAAELSDEQAEWLDTCPVILKVGSIKGMDDVVVVHGGLVPGLELEKQDPTAVMSMRTIDLLSHAPSSSSDGVPWTKLFNKYQTMLARAQNLAPPEESLRYARPTTVLYGHQPHSSPLLKKYTKGLDTNCVRGGKLSAMIIEDGGFTSIQSVRCKNYMTKMNRLTDCINRFLKLL</sequence>
<dbReference type="VEuPathDB" id="FungiDB:PADG_07331"/>
<dbReference type="InterPro" id="IPR029052">
    <property type="entry name" value="Metallo-depent_PP-like"/>
</dbReference>
<dbReference type="Gene3D" id="3.60.21.10">
    <property type="match status" value="1"/>
</dbReference>
<dbReference type="Pfam" id="PF00149">
    <property type="entry name" value="Metallophos"/>
    <property type="match status" value="1"/>
</dbReference>
<name>A0A1D2JK78_PARBR</name>
<dbReference type="PANTHER" id="PTHR42850:SF4">
    <property type="entry name" value="ZINC-DEPENDENT ENDOPOLYPHOSPHATASE"/>
    <property type="match status" value="1"/>
</dbReference>
<dbReference type="SUPFAM" id="SSF56300">
    <property type="entry name" value="Metallo-dependent phosphatases"/>
    <property type="match status" value="1"/>
</dbReference>
<dbReference type="VEuPathDB" id="FungiDB:PABG_03882"/>
<reference evidence="1 2" key="1">
    <citation type="submission" date="2016-06" db="EMBL/GenBank/DDBJ databases">
        <authorList>
            <person name="Kjaerup R.B."/>
            <person name="Dalgaard T.S."/>
            <person name="Juul-Madsen H.R."/>
        </authorList>
    </citation>
    <scope>NUCLEOTIDE SEQUENCE [LARGE SCALE GENOMIC DNA]</scope>
    <source>
        <strain evidence="1 2">Pb300</strain>
    </source>
</reference>
<dbReference type="EMBL" id="LZYO01000057">
    <property type="protein sequence ID" value="ODH39102.1"/>
    <property type="molecule type" value="Genomic_DNA"/>
</dbReference>
<dbReference type="AlphaFoldDB" id="A0A1D2JK78"/>
<dbReference type="GO" id="GO:0016791">
    <property type="term" value="F:phosphatase activity"/>
    <property type="evidence" value="ECO:0007669"/>
    <property type="project" value="TreeGrafter"/>
</dbReference>
<dbReference type="OrthoDB" id="10267127at2759"/>
<dbReference type="Proteomes" id="UP000242814">
    <property type="component" value="Unassembled WGS sequence"/>
</dbReference>
<gene>
    <name evidence="1" type="ORF">ACO22_02035</name>
</gene>
<organism evidence="1 2">
    <name type="scientific">Paracoccidioides brasiliensis</name>
    <dbReference type="NCBI Taxonomy" id="121759"/>
    <lineage>
        <taxon>Eukaryota</taxon>
        <taxon>Fungi</taxon>
        <taxon>Dikarya</taxon>
        <taxon>Ascomycota</taxon>
        <taxon>Pezizomycotina</taxon>
        <taxon>Eurotiomycetes</taxon>
        <taxon>Eurotiomycetidae</taxon>
        <taxon>Onygenales</taxon>
        <taxon>Ajellomycetaceae</taxon>
        <taxon>Paracoccidioides</taxon>
    </lineage>
</organism>
<evidence type="ECO:0000313" key="1">
    <source>
        <dbReference type="EMBL" id="ODH39102.1"/>
    </source>
</evidence>